<organism evidence="3 4">
    <name type="scientific">Fusarium albosuccineum</name>
    <dbReference type="NCBI Taxonomy" id="1237068"/>
    <lineage>
        <taxon>Eukaryota</taxon>
        <taxon>Fungi</taxon>
        <taxon>Dikarya</taxon>
        <taxon>Ascomycota</taxon>
        <taxon>Pezizomycotina</taxon>
        <taxon>Sordariomycetes</taxon>
        <taxon>Hypocreomycetidae</taxon>
        <taxon>Hypocreales</taxon>
        <taxon>Nectriaceae</taxon>
        <taxon>Fusarium</taxon>
        <taxon>Fusarium decemcellulare species complex</taxon>
    </lineage>
</organism>
<keyword evidence="4" id="KW-1185">Reference proteome</keyword>
<dbReference type="SUPFAM" id="SSF57701">
    <property type="entry name" value="Zn2/Cys6 DNA-binding domain"/>
    <property type="match status" value="1"/>
</dbReference>
<dbReference type="AlphaFoldDB" id="A0A8H4P7Z7"/>
<name>A0A8H4P7Z7_9HYPO</name>
<evidence type="ECO:0000313" key="3">
    <source>
        <dbReference type="EMBL" id="KAF4462615.1"/>
    </source>
</evidence>
<keyword evidence="1" id="KW-0539">Nucleus</keyword>
<dbReference type="PROSITE" id="PS00463">
    <property type="entry name" value="ZN2_CY6_FUNGAL_1"/>
    <property type="match status" value="1"/>
</dbReference>
<dbReference type="InterPro" id="IPR001138">
    <property type="entry name" value="Zn2Cys6_DnaBD"/>
</dbReference>
<gene>
    <name evidence="3" type="ORF">FALBO_10576</name>
</gene>
<evidence type="ECO:0000256" key="1">
    <source>
        <dbReference type="ARBA" id="ARBA00023242"/>
    </source>
</evidence>
<protein>
    <recommendedName>
        <fullName evidence="2">Zn(2)-C6 fungal-type domain-containing protein</fullName>
    </recommendedName>
</protein>
<dbReference type="PROSITE" id="PS50048">
    <property type="entry name" value="ZN2_CY6_FUNGAL_2"/>
    <property type="match status" value="1"/>
</dbReference>
<dbReference type="OrthoDB" id="4778432at2759"/>
<sequence length="268" mass="30672">MSRLPKRKRNQLLKWRKQHNINEDAYGSLMSILDSPSPTAPACTACSYRKVKCKPDNAHPGSCVSCASIPILCLKMQLSDTRIFDKWAVPAYKEKLLWPNLSPCSDRQTFYVQHFSSGPQLQVQGFFFQPSDSEQITVYEKASSNWEYFYTPAIALASYSEPDWLDYITLCSRHCVMEQIENHPILRECSYGEYKLTGQALLLWGATQLLVKGWRLADVDGQAPRVLQNQLDAQLELYVVKMEEQLLDAIQQEIKSSRSNRSEVTYGD</sequence>
<comment type="caution">
    <text evidence="3">The sequence shown here is derived from an EMBL/GenBank/DDBJ whole genome shotgun (WGS) entry which is preliminary data.</text>
</comment>
<dbReference type="EMBL" id="JAADYS010001503">
    <property type="protein sequence ID" value="KAF4462615.1"/>
    <property type="molecule type" value="Genomic_DNA"/>
</dbReference>
<dbReference type="Proteomes" id="UP000554235">
    <property type="component" value="Unassembled WGS sequence"/>
</dbReference>
<feature type="domain" description="Zn(2)-C6 fungal-type" evidence="2">
    <location>
        <begin position="42"/>
        <end position="73"/>
    </location>
</feature>
<dbReference type="GO" id="GO:0008270">
    <property type="term" value="F:zinc ion binding"/>
    <property type="evidence" value="ECO:0007669"/>
    <property type="project" value="InterPro"/>
</dbReference>
<evidence type="ECO:0000313" key="4">
    <source>
        <dbReference type="Proteomes" id="UP000554235"/>
    </source>
</evidence>
<dbReference type="InterPro" id="IPR036864">
    <property type="entry name" value="Zn2-C6_fun-type_DNA-bd_sf"/>
</dbReference>
<proteinExistence type="predicted"/>
<evidence type="ECO:0000259" key="2">
    <source>
        <dbReference type="PROSITE" id="PS50048"/>
    </source>
</evidence>
<reference evidence="3 4" key="1">
    <citation type="submission" date="2020-01" db="EMBL/GenBank/DDBJ databases">
        <title>Identification and distribution of gene clusters putatively required for synthesis of sphingolipid metabolism inhibitors in phylogenetically diverse species of the filamentous fungus Fusarium.</title>
        <authorList>
            <person name="Kim H.-S."/>
            <person name="Busman M."/>
            <person name="Brown D.W."/>
            <person name="Divon H."/>
            <person name="Uhlig S."/>
            <person name="Proctor R.H."/>
        </authorList>
    </citation>
    <scope>NUCLEOTIDE SEQUENCE [LARGE SCALE GENOMIC DNA]</scope>
    <source>
        <strain evidence="3 4">NRRL 20459</strain>
    </source>
</reference>
<accession>A0A8H4P7Z7</accession>
<dbReference type="GO" id="GO:0000981">
    <property type="term" value="F:DNA-binding transcription factor activity, RNA polymerase II-specific"/>
    <property type="evidence" value="ECO:0007669"/>
    <property type="project" value="InterPro"/>
</dbReference>